<evidence type="ECO:0000256" key="2">
    <source>
        <dbReference type="ARBA" id="ARBA00004141"/>
    </source>
</evidence>
<feature type="region of interest" description="Disordered" evidence="9">
    <location>
        <begin position="130"/>
        <end position="169"/>
    </location>
</feature>
<keyword evidence="8 10" id="KW-0472">Membrane</keyword>
<proteinExistence type="inferred from homology"/>
<dbReference type="EMBL" id="CM017328">
    <property type="protein sequence ID" value="KAE8124284.1"/>
    <property type="molecule type" value="Genomic_DNA"/>
</dbReference>
<dbReference type="PANTHER" id="PTHR33203">
    <property type="entry name" value="OLEOSIN"/>
    <property type="match status" value="1"/>
</dbReference>
<dbReference type="Proteomes" id="UP000327013">
    <property type="component" value="Chromosome 8"/>
</dbReference>
<gene>
    <name evidence="11" type="ORF">FH972_019183</name>
</gene>
<comment type="subcellular location">
    <subcellularLocation>
        <location evidence="3">Lipid droplet</location>
    </subcellularLocation>
    <subcellularLocation>
        <location evidence="2">Membrane</location>
        <topology evidence="2">Multi-pass membrane protein</topology>
    </subcellularLocation>
</comment>
<dbReference type="GO" id="GO:0050826">
    <property type="term" value="P:response to freezing"/>
    <property type="evidence" value="ECO:0007669"/>
    <property type="project" value="TreeGrafter"/>
</dbReference>
<protein>
    <recommendedName>
        <fullName evidence="13">Oleosin</fullName>
    </recommendedName>
</protein>
<evidence type="ECO:0000256" key="7">
    <source>
        <dbReference type="ARBA" id="ARBA00022989"/>
    </source>
</evidence>
<sequence length="169" mass="17789">MADYQQQHHHQRPTDAFKGMFPEKGQAQAQGPSASKIIAVVTLLPLGGFLLLLAGLTFAGTLIGLALSTPLFVLCSPVLVPAAIVIGLAVTGFLTSGAFGITGISSLSWILKYLRGTRLTEQTELAKRRAHETAGHLGQKAREAGQTVTGKVQEAGKTLEGGRGEEKKT</sequence>
<evidence type="ECO:0000256" key="10">
    <source>
        <dbReference type="SAM" id="Phobius"/>
    </source>
</evidence>
<dbReference type="InterPro" id="IPR000136">
    <property type="entry name" value="Oleosin"/>
</dbReference>
<keyword evidence="12" id="KW-1185">Reference proteome</keyword>
<dbReference type="GO" id="GO:0019915">
    <property type="term" value="P:lipid storage"/>
    <property type="evidence" value="ECO:0007669"/>
    <property type="project" value="TreeGrafter"/>
</dbReference>
<accession>A0A5N6RTJ9</accession>
<feature type="compositionally biased region" description="Basic and acidic residues" evidence="9">
    <location>
        <begin position="160"/>
        <end position="169"/>
    </location>
</feature>
<keyword evidence="6 10" id="KW-0812">Transmembrane</keyword>
<evidence type="ECO:0000256" key="9">
    <source>
        <dbReference type="SAM" id="MobiDB-lite"/>
    </source>
</evidence>
<dbReference type="PANTHER" id="PTHR33203:SF44">
    <property type="entry name" value="OLEOSIN 20.3 KDA"/>
    <property type="match status" value="1"/>
</dbReference>
<evidence type="ECO:0000256" key="5">
    <source>
        <dbReference type="ARBA" id="ARBA00022677"/>
    </source>
</evidence>
<evidence type="ECO:0000256" key="6">
    <source>
        <dbReference type="ARBA" id="ARBA00022692"/>
    </source>
</evidence>
<keyword evidence="5" id="KW-0551">Lipid droplet</keyword>
<evidence type="ECO:0008006" key="13">
    <source>
        <dbReference type="Google" id="ProtNLM"/>
    </source>
</evidence>
<dbReference type="AlphaFoldDB" id="A0A5N6RTJ9"/>
<dbReference type="OrthoDB" id="1929188at2759"/>
<dbReference type="Pfam" id="PF01277">
    <property type="entry name" value="Oleosin"/>
    <property type="match status" value="1"/>
</dbReference>
<evidence type="ECO:0000313" key="12">
    <source>
        <dbReference type="Proteomes" id="UP000327013"/>
    </source>
</evidence>
<reference evidence="11 12" key="1">
    <citation type="submission" date="2019-06" db="EMBL/GenBank/DDBJ databases">
        <title>A chromosomal-level reference genome of Carpinus fangiana (Coryloideae, Betulaceae).</title>
        <authorList>
            <person name="Yang X."/>
            <person name="Wang Z."/>
            <person name="Zhang L."/>
            <person name="Hao G."/>
            <person name="Liu J."/>
            <person name="Yang Y."/>
        </authorList>
    </citation>
    <scope>NUCLEOTIDE SEQUENCE [LARGE SCALE GENOMIC DNA]</scope>
    <source>
        <strain evidence="11">Cfa_2016G</strain>
        <tissue evidence="11">Leaf</tissue>
    </source>
</reference>
<feature type="transmembrane region" description="Helical" evidence="10">
    <location>
        <begin position="37"/>
        <end position="66"/>
    </location>
</feature>
<dbReference type="GO" id="GO:0012511">
    <property type="term" value="C:monolayer-surrounded lipid storage body"/>
    <property type="evidence" value="ECO:0007669"/>
    <property type="project" value="InterPro"/>
</dbReference>
<comment type="similarity">
    <text evidence="4">Belongs to the oleosin family.</text>
</comment>
<dbReference type="GO" id="GO:0016020">
    <property type="term" value="C:membrane"/>
    <property type="evidence" value="ECO:0007669"/>
    <property type="project" value="UniProtKB-SubCell"/>
</dbReference>
<keyword evidence="7 10" id="KW-1133">Transmembrane helix</keyword>
<feature type="transmembrane region" description="Helical" evidence="10">
    <location>
        <begin position="78"/>
        <end position="111"/>
    </location>
</feature>
<comment type="function">
    <text evidence="1">May have a structural role to stabilize the lipid body during desiccation of the seed by preventing coalescence of the oil. Probably interacts with both lipid and phospholipid moieties of lipid bodies. May also provide recognition signals for specific lipase anchorage in lipolysis during seedling growth.</text>
</comment>
<name>A0A5N6RTJ9_9ROSI</name>
<evidence type="ECO:0000256" key="4">
    <source>
        <dbReference type="ARBA" id="ARBA00010858"/>
    </source>
</evidence>
<dbReference type="GO" id="GO:0010344">
    <property type="term" value="P:seed oilbody biogenesis"/>
    <property type="evidence" value="ECO:0007669"/>
    <property type="project" value="TreeGrafter"/>
</dbReference>
<organism evidence="11 12">
    <name type="scientific">Carpinus fangiana</name>
    <dbReference type="NCBI Taxonomy" id="176857"/>
    <lineage>
        <taxon>Eukaryota</taxon>
        <taxon>Viridiplantae</taxon>
        <taxon>Streptophyta</taxon>
        <taxon>Embryophyta</taxon>
        <taxon>Tracheophyta</taxon>
        <taxon>Spermatophyta</taxon>
        <taxon>Magnoliopsida</taxon>
        <taxon>eudicotyledons</taxon>
        <taxon>Gunneridae</taxon>
        <taxon>Pentapetalae</taxon>
        <taxon>rosids</taxon>
        <taxon>fabids</taxon>
        <taxon>Fagales</taxon>
        <taxon>Betulaceae</taxon>
        <taxon>Carpinus</taxon>
    </lineage>
</organism>
<evidence type="ECO:0000256" key="1">
    <source>
        <dbReference type="ARBA" id="ARBA00002582"/>
    </source>
</evidence>
<evidence type="ECO:0000313" key="11">
    <source>
        <dbReference type="EMBL" id="KAE8124284.1"/>
    </source>
</evidence>
<evidence type="ECO:0000256" key="8">
    <source>
        <dbReference type="ARBA" id="ARBA00023136"/>
    </source>
</evidence>
<evidence type="ECO:0000256" key="3">
    <source>
        <dbReference type="ARBA" id="ARBA00004502"/>
    </source>
</evidence>